<reference evidence="2 3" key="1">
    <citation type="journal article" date="2009" name="Stand. Genomic Sci.">
        <title>Complete genome sequence of Kangiella koreensis type strain (SW-125).</title>
        <authorList>
            <person name="Han C."/>
            <person name="Sikorski J."/>
            <person name="Lapidus A."/>
            <person name="Nolan M."/>
            <person name="Glavina Del Rio T."/>
            <person name="Tice H."/>
            <person name="Cheng J.F."/>
            <person name="Lucas S."/>
            <person name="Chen F."/>
            <person name="Copeland A."/>
            <person name="Ivanova N."/>
            <person name="Mavromatis K."/>
            <person name="Ovchinnikova G."/>
            <person name="Pati A."/>
            <person name="Bruce D."/>
            <person name="Goodwin L."/>
            <person name="Pitluck S."/>
            <person name="Chen A."/>
            <person name="Palaniappan K."/>
            <person name="Land M."/>
            <person name="Hauser L."/>
            <person name="Chang Y.J."/>
            <person name="Jeffries C.D."/>
            <person name="Chain P."/>
            <person name="Saunders E."/>
            <person name="Brettin T."/>
            <person name="Goker M."/>
            <person name="Tindall B.J."/>
            <person name="Bristow J."/>
            <person name="Eisen J.A."/>
            <person name="Markowitz V."/>
            <person name="Hugenholtz P."/>
            <person name="Kyrpides N.C."/>
            <person name="Klenk H.P."/>
            <person name="Detter J.C."/>
        </authorList>
    </citation>
    <scope>NUCLEOTIDE SEQUENCE [LARGE SCALE GENOMIC DNA]</scope>
    <source>
        <strain evidence="3">DSM 16069 / KCTC 12182 / SW-125</strain>
    </source>
</reference>
<evidence type="ECO:0008006" key="4">
    <source>
        <dbReference type="Google" id="ProtNLM"/>
    </source>
</evidence>
<feature type="chain" id="PRO_5002981344" description="Copper chaperone PCu(A)C" evidence="1">
    <location>
        <begin position="25"/>
        <end position="143"/>
    </location>
</feature>
<dbReference type="InterPro" id="IPR036182">
    <property type="entry name" value="PCuAC_sf"/>
</dbReference>
<dbReference type="STRING" id="523791.Kkor_0592"/>
<keyword evidence="3" id="KW-1185">Reference proteome</keyword>
<evidence type="ECO:0000313" key="3">
    <source>
        <dbReference type="Proteomes" id="UP000001231"/>
    </source>
</evidence>
<organism evidence="2 3">
    <name type="scientific">Kangiella koreensis (strain DSM 16069 / JCM 12317 / KCTC 12182 / SW-125)</name>
    <dbReference type="NCBI Taxonomy" id="523791"/>
    <lineage>
        <taxon>Bacteria</taxon>
        <taxon>Pseudomonadati</taxon>
        <taxon>Pseudomonadota</taxon>
        <taxon>Gammaproteobacteria</taxon>
        <taxon>Kangiellales</taxon>
        <taxon>Kangiellaceae</taxon>
        <taxon>Kangiella</taxon>
    </lineage>
</organism>
<dbReference type="Proteomes" id="UP000001231">
    <property type="component" value="Chromosome"/>
</dbReference>
<dbReference type="KEGG" id="kko:Kkor_0592"/>
<sequence length="143" mass="16054">MNSLKILSLLALLTLAILSGCSPKPDIEIQDPWLRLMPEGVKSTAGFVTIKNNTNSPIVLEDVSLDWARHAMLHESKVVDGMAKMQHLDELVIEDKLIFQPGAKHIMIMGVKEPLVDGESYNIRLHFKDREPLEVAFKVRQAN</sequence>
<gene>
    <name evidence="2" type="ordered locus">Kkor_0592</name>
</gene>
<dbReference type="AlphaFoldDB" id="C7R9C1"/>
<name>C7R9C1_KANKD</name>
<protein>
    <recommendedName>
        <fullName evidence="4">Copper chaperone PCu(A)C</fullName>
    </recommendedName>
</protein>
<accession>C7R9C1</accession>
<dbReference type="OrthoDB" id="9796962at2"/>
<evidence type="ECO:0000313" key="2">
    <source>
        <dbReference type="EMBL" id="ACV26012.1"/>
    </source>
</evidence>
<proteinExistence type="predicted"/>
<dbReference type="Pfam" id="PF04314">
    <property type="entry name" value="PCuAC"/>
    <property type="match status" value="1"/>
</dbReference>
<dbReference type="InterPro" id="IPR058248">
    <property type="entry name" value="Lxx211020-like"/>
</dbReference>
<dbReference type="HOGENOM" id="CLU_100939_1_3_6"/>
<dbReference type="SUPFAM" id="SSF110087">
    <property type="entry name" value="DR1885-like metal-binding protein"/>
    <property type="match status" value="1"/>
</dbReference>
<dbReference type="PANTHER" id="PTHR36302">
    <property type="entry name" value="BLR7088 PROTEIN"/>
    <property type="match status" value="1"/>
</dbReference>
<keyword evidence="1" id="KW-0732">Signal</keyword>
<dbReference type="Gene3D" id="2.60.40.1890">
    <property type="entry name" value="PCu(A)C copper chaperone"/>
    <property type="match status" value="1"/>
</dbReference>
<feature type="signal peptide" evidence="1">
    <location>
        <begin position="1"/>
        <end position="24"/>
    </location>
</feature>
<dbReference type="PROSITE" id="PS51257">
    <property type="entry name" value="PROKAR_LIPOPROTEIN"/>
    <property type="match status" value="1"/>
</dbReference>
<evidence type="ECO:0000256" key="1">
    <source>
        <dbReference type="SAM" id="SignalP"/>
    </source>
</evidence>
<dbReference type="RefSeq" id="WP_012800526.1">
    <property type="nucleotide sequence ID" value="NC_013166.1"/>
</dbReference>
<dbReference type="eggNOG" id="COG2847">
    <property type="taxonomic scope" value="Bacteria"/>
</dbReference>
<dbReference type="PANTHER" id="PTHR36302:SF1">
    <property type="entry name" value="COPPER CHAPERONE PCU(A)C"/>
    <property type="match status" value="1"/>
</dbReference>
<dbReference type="InterPro" id="IPR007410">
    <property type="entry name" value="LpqE-like"/>
</dbReference>
<dbReference type="EMBL" id="CP001707">
    <property type="protein sequence ID" value="ACV26012.1"/>
    <property type="molecule type" value="Genomic_DNA"/>
</dbReference>
<dbReference type="InParanoid" id="C7R9C1"/>